<dbReference type="EMBL" id="FNBM01000001">
    <property type="protein sequence ID" value="SDE86341.1"/>
    <property type="molecule type" value="Genomic_DNA"/>
</dbReference>
<dbReference type="STRING" id="640205.SAMN05216381_0148"/>
<dbReference type="CDD" id="cd00580">
    <property type="entry name" value="CHMI"/>
    <property type="match status" value="1"/>
</dbReference>
<dbReference type="RefSeq" id="WP_092363532.1">
    <property type="nucleotide sequence ID" value="NZ_FNBM01000001.1"/>
</dbReference>
<dbReference type="OrthoDB" id="9814215at2"/>
<dbReference type="PANTHER" id="PTHR37950:SF1">
    <property type="entry name" value="4-HYDROXYPHENYLACETATE CATABOLISM PROTEIN"/>
    <property type="match status" value="1"/>
</dbReference>
<dbReference type="Proteomes" id="UP000243378">
    <property type="component" value="Unassembled WGS sequence"/>
</dbReference>
<reference evidence="1 2" key="1">
    <citation type="submission" date="2016-10" db="EMBL/GenBank/DDBJ databases">
        <authorList>
            <person name="de Groot N.N."/>
        </authorList>
    </citation>
    <scope>NUCLEOTIDE SEQUENCE [LARGE SCALE GENOMIC DNA]</scope>
    <source>
        <strain evidence="1 2">LMG 25475</strain>
    </source>
</reference>
<evidence type="ECO:0000313" key="2">
    <source>
        <dbReference type="Proteomes" id="UP000243378"/>
    </source>
</evidence>
<proteinExistence type="predicted"/>
<gene>
    <name evidence="1" type="ORF">SAMN05216381_0148</name>
</gene>
<name>A0A1G7GE25_9GAMM</name>
<organism evidence="1 2">
    <name type="scientific">Phytopseudomonas seleniipraecipitans</name>
    <dbReference type="NCBI Taxonomy" id="640205"/>
    <lineage>
        <taxon>Bacteria</taxon>
        <taxon>Pseudomonadati</taxon>
        <taxon>Pseudomonadota</taxon>
        <taxon>Gammaproteobacteria</taxon>
        <taxon>Pseudomonadales</taxon>
        <taxon>Pseudomonadaceae</taxon>
        <taxon>Phytopseudomonas</taxon>
    </lineage>
</organism>
<dbReference type="SUPFAM" id="SSF55331">
    <property type="entry name" value="Tautomerase/MIF"/>
    <property type="match status" value="1"/>
</dbReference>
<dbReference type="PANTHER" id="PTHR37950">
    <property type="entry name" value="4-HYDROXYPHENYLACETATE CATABOLISM PROTEIN"/>
    <property type="match status" value="1"/>
</dbReference>
<dbReference type="Pfam" id="PF02962">
    <property type="entry name" value="CHMI"/>
    <property type="match status" value="1"/>
</dbReference>
<dbReference type="InterPro" id="IPR004220">
    <property type="entry name" value="5-COMe_2-OHmuconate_Isoase"/>
</dbReference>
<dbReference type="InterPro" id="IPR014347">
    <property type="entry name" value="Tautomerase/MIF_sf"/>
</dbReference>
<sequence>MPHCLIEVSRALENVLDPKELVALVHEAAMGSELFKPGEVKVRLSLYDHYSVGGSQSDFIHVIFYLLAGRTDEQKKALSMAVVGALVERLPDVESVSMDVRDIRREAFSNRRQYLDAR</sequence>
<keyword evidence="1" id="KW-0413">Isomerase</keyword>
<accession>A0A1G7GE25</accession>
<dbReference type="GO" id="GO:0008704">
    <property type="term" value="F:5-carboxymethyl-2-hydroxymuconate delta-isomerase activity"/>
    <property type="evidence" value="ECO:0007669"/>
    <property type="project" value="InterPro"/>
</dbReference>
<dbReference type="Gene3D" id="3.30.429.10">
    <property type="entry name" value="Macrophage Migration Inhibitory Factor"/>
    <property type="match status" value="1"/>
</dbReference>
<evidence type="ECO:0000313" key="1">
    <source>
        <dbReference type="EMBL" id="SDE86341.1"/>
    </source>
</evidence>
<protein>
    <submittedName>
        <fullName evidence="1">5-carboxymethyl-2-hydroxymuconate isomerase</fullName>
    </submittedName>
</protein>
<dbReference type="AlphaFoldDB" id="A0A1G7GE25"/>